<protein>
    <submittedName>
        <fullName evidence="1">Uncharacterized protein</fullName>
    </submittedName>
</protein>
<name>A8ST86_RIFPA</name>
<accession>A8ST86</accession>
<dbReference type="EMBL" id="EF648497">
    <property type="protein sequence ID" value="ABW24396.1"/>
    <property type="molecule type" value="mRNA"/>
</dbReference>
<reference evidence="1" key="2">
    <citation type="submission" date="2007-06" db="EMBL/GenBank/DDBJ databases">
        <authorList>
            <person name="Sanchez S."/>
            <person name="Hourdez S."/>
            <person name="Lallier F.H."/>
        </authorList>
    </citation>
    <scope>NUCLEOTIDE SEQUENCE</scope>
</reference>
<proteinExistence type="evidence at transcript level"/>
<dbReference type="AlphaFoldDB" id="A8ST86"/>
<reference evidence="1" key="1">
    <citation type="journal article" date="2007" name="BMC Genomics">
        <title>Identification of proteins involved in the functioning of Riftia pachyptila symbiosis by Subtractive Suppression Hybridization.</title>
        <authorList>
            <person name="Sanchez S."/>
            <person name="Hourdez S."/>
            <person name="Lallier F.H."/>
        </authorList>
    </citation>
    <scope>NUCLEOTIDE SEQUENCE</scope>
</reference>
<feature type="non-terminal residue" evidence="1">
    <location>
        <position position="1"/>
    </location>
</feature>
<evidence type="ECO:0000313" key="1">
    <source>
        <dbReference type="EMBL" id="ABW24396.1"/>
    </source>
</evidence>
<organism evidence="1">
    <name type="scientific">Riftia pachyptila</name>
    <name type="common">Vent tube worm</name>
    <dbReference type="NCBI Taxonomy" id="6426"/>
    <lineage>
        <taxon>Eukaryota</taxon>
        <taxon>Metazoa</taxon>
        <taxon>Spiralia</taxon>
        <taxon>Lophotrochozoa</taxon>
        <taxon>Annelida</taxon>
        <taxon>Polychaeta</taxon>
        <taxon>Sedentaria</taxon>
        <taxon>Canalipalpata</taxon>
        <taxon>Sabellida</taxon>
        <taxon>Siboglinidae</taxon>
        <taxon>Riftia</taxon>
    </lineage>
</organism>
<sequence length="40" mass="4479">HASEPTVQTVCIGLSTTKHVYTTQRIYIMINTTDRPTSTL</sequence>